<reference evidence="2" key="2">
    <citation type="submission" date="2020-05" db="UniProtKB">
        <authorList>
            <consortium name="EnsemblMetazoa"/>
        </authorList>
    </citation>
    <scope>IDENTIFICATION</scope>
    <source>
        <strain evidence="2">ACHKN1017</strain>
    </source>
</reference>
<evidence type="ECO:0000313" key="3">
    <source>
        <dbReference type="Proteomes" id="UP000075881"/>
    </source>
</evidence>
<feature type="compositionally biased region" description="Basic and acidic residues" evidence="1">
    <location>
        <begin position="11"/>
        <end position="22"/>
    </location>
</feature>
<keyword evidence="3" id="KW-1185">Reference proteome</keyword>
<organism evidence="2 3">
    <name type="scientific">Anopheles christyi</name>
    <dbReference type="NCBI Taxonomy" id="43041"/>
    <lineage>
        <taxon>Eukaryota</taxon>
        <taxon>Metazoa</taxon>
        <taxon>Ecdysozoa</taxon>
        <taxon>Arthropoda</taxon>
        <taxon>Hexapoda</taxon>
        <taxon>Insecta</taxon>
        <taxon>Pterygota</taxon>
        <taxon>Neoptera</taxon>
        <taxon>Endopterygota</taxon>
        <taxon>Diptera</taxon>
        <taxon>Nematocera</taxon>
        <taxon>Culicoidea</taxon>
        <taxon>Culicidae</taxon>
        <taxon>Anophelinae</taxon>
        <taxon>Anopheles</taxon>
    </lineage>
</organism>
<evidence type="ECO:0000313" key="2">
    <source>
        <dbReference type="EnsemblMetazoa" id="ACHR014365-PA"/>
    </source>
</evidence>
<proteinExistence type="predicted"/>
<dbReference type="AlphaFoldDB" id="A0A182KIV3"/>
<sequence>MKRMNCFPRFGRTDERANERINRQKPSRIART</sequence>
<dbReference type="VEuPathDB" id="VectorBase:ACHR014365"/>
<feature type="compositionally biased region" description="Basic residues" evidence="1">
    <location>
        <begin position="23"/>
        <end position="32"/>
    </location>
</feature>
<name>A0A182KIV3_9DIPT</name>
<dbReference type="EnsemblMetazoa" id="ACHR014365-RA">
    <property type="protein sequence ID" value="ACHR014365-PA"/>
    <property type="gene ID" value="ACHR014365"/>
</dbReference>
<reference evidence="3" key="1">
    <citation type="submission" date="2013-03" db="EMBL/GenBank/DDBJ databases">
        <title>The Genome Sequence of Anopheles christyi ACHKN1017.</title>
        <authorList>
            <consortium name="The Broad Institute Genomics Platform"/>
            <person name="Neafsey D.E."/>
            <person name="Besansky N."/>
            <person name="Walker B."/>
            <person name="Young S.K."/>
            <person name="Zeng Q."/>
            <person name="Gargeya S."/>
            <person name="Fitzgerald M."/>
            <person name="Haas B."/>
            <person name="Abouelleil A."/>
            <person name="Allen A.W."/>
            <person name="Alvarado L."/>
            <person name="Arachchi H.M."/>
            <person name="Berlin A.M."/>
            <person name="Chapman S.B."/>
            <person name="Gainer-Dewar J."/>
            <person name="Goldberg J."/>
            <person name="Griggs A."/>
            <person name="Gujja S."/>
            <person name="Hansen M."/>
            <person name="Howarth C."/>
            <person name="Imamovic A."/>
            <person name="Ireland A."/>
            <person name="Larimer J."/>
            <person name="McCowan C."/>
            <person name="Murphy C."/>
            <person name="Pearson M."/>
            <person name="Poon T.W."/>
            <person name="Priest M."/>
            <person name="Roberts A."/>
            <person name="Saif S."/>
            <person name="Shea T."/>
            <person name="Sisk P."/>
            <person name="Sykes S."/>
            <person name="Wortman J."/>
            <person name="Nusbaum C."/>
            <person name="Birren B."/>
        </authorList>
    </citation>
    <scope>NUCLEOTIDE SEQUENCE [LARGE SCALE GENOMIC DNA]</scope>
    <source>
        <strain evidence="3">ACHKN1017</strain>
    </source>
</reference>
<dbReference type="Proteomes" id="UP000075881">
    <property type="component" value="Unassembled WGS sequence"/>
</dbReference>
<protein>
    <submittedName>
        <fullName evidence="2">Uncharacterized protein</fullName>
    </submittedName>
</protein>
<feature type="region of interest" description="Disordered" evidence="1">
    <location>
        <begin position="1"/>
        <end position="32"/>
    </location>
</feature>
<accession>A0A182KIV3</accession>
<evidence type="ECO:0000256" key="1">
    <source>
        <dbReference type="SAM" id="MobiDB-lite"/>
    </source>
</evidence>